<dbReference type="Pfam" id="PF05362">
    <property type="entry name" value="Lon_C"/>
    <property type="match status" value="1"/>
</dbReference>
<dbReference type="GO" id="GO:0006515">
    <property type="term" value="P:protein quality control for misfolded or incompletely synthesized proteins"/>
    <property type="evidence" value="ECO:0007669"/>
    <property type="project" value="UniProtKB-UniRule"/>
</dbReference>
<dbReference type="GO" id="GO:0016887">
    <property type="term" value="F:ATP hydrolysis activity"/>
    <property type="evidence" value="ECO:0007669"/>
    <property type="project" value="UniProtKB-UniRule"/>
</dbReference>
<evidence type="ECO:0000256" key="8">
    <source>
        <dbReference type="ARBA" id="ARBA00050665"/>
    </source>
</evidence>
<dbReference type="InterPro" id="IPR014721">
    <property type="entry name" value="Ribsml_uS5_D2-typ_fold_subgr"/>
</dbReference>
<dbReference type="PROSITE" id="PS01046">
    <property type="entry name" value="LON_SER"/>
    <property type="match status" value="1"/>
</dbReference>
<dbReference type="Pfam" id="PF22667">
    <property type="entry name" value="Lon_lid"/>
    <property type="match status" value="1"/>
</dbReference>
<dbReference type="PROSITE" id="PS51786">
    <property type="entry name" value="LON_PROTEOLYTIC"/>
    <property type="match status" value="1"/>
</dbReference>
<comment type="caution">
    <text evidence="14">The sequence shown here is derived from an EMBL/GenBank/DDBJ whole genome shotgun (WGS) entry which is preliminary data.</text>
</comment>
<dbReference type="InterPro" id="IPR027417">
    <property type="entry name" value="P-loop_NTPase"/>
</dbReference>
<dbReference type="InterPro" id="IPR027501">
    <property type="entry name" value="Lonp2_euk"/>
</dbReference>
<dbReference type="PROSITE" id="PS51787">
    <property type="entry name" value="LON_N"/>
    <property type="match status" value="1"/>
</dbReference>
<dbReference type="InterPro" id="IPR008269">
    <property type="entry name" value="Lon_proteolytic"/>
</dbReference>
<evidence type="ECO:0000313" key="15">
    <source>
        <dbReference type="Proteomes" id="UP000189513"/>
    </source>
</evidence>
<evidence type="ECO:0000256" key="5">
    <source>
        <dbReference type="ARBA" id="ARBA00022825"/>
    </source>
</evidence>
<feature type="binding site" evidence="9">
    <location>
        <begin position="525"/>
        <end position="532"/>
    </location>
    <ligand>
        <name>ATP</name>
        <dbReference type="ChEBI" id="CHEBI:30616"/>
    </ligand>
</feature>
<evidence type="ECO:0000256" key="3">
    <source>
        <dbReference type="ARBA" id="ARBA00022741"/>
    </source>
</evidence>
<dbReference type="GO" id="GO:0005782">
    <property type="term" value="C:peroxisomal matrix"/>
    <property type="evidence" value="ECO:0007669"/>
    <property type="project" value="UniProtKB-SubCell"/>
</dbReference>
<comment type="subcellular location">
    <subcellularLocation>
        <location evidence="1 9">Peroxisome matrix</location>
    </subcellularLocation>
</comment>
<dbReference type="InterPro" id="IPR003959">
    <property type="entry name" value="ATPase_AAA_core"/>
</dbReference>
<dbReference type="EC" id="3.4.21.-" evidence="9"/>
<dbReference type="STRING" id="36022.A0A1V2L8X8"/>
<keyword evidence="4 9" id="KW-0378">Hydrolase</keyword>
<dbReference type="Pfam" id="PF02190">
    <property type="entry name" value="LON_substr_bdg"/>
    <property type="match status" value="1"/>
</dbReference>
<evidence type="ECO:0000259" key="13">
    <source>
        <dbReference type="PROSITE" id="PS51787"/>
    </source>
</evidence>
<evidence type="ECO:0000256" key="10">
    <source>
        <dbReference type="PROSITE-ProRule" id="PRU01122"/>
    </source>
</evidence>
<comment type="similarity">
    <text evidence="9 10 11">Belongs to the peptidase S16 family.</text>
</comment>
<dbReference type="GO" id="GO:0005524">
    <property type="term" value="F:ATP binding"/>
    <property type="evidence" value="ECO:0007669"/>
    <property type="project" value="UniProtKB-UniRule"/>
</dbReference>
<keyword evidence="2 9" id="KW-0645">Protease</keyword>
<evidence type="ECO:0000256" key="2">
    <source>
        <dbReference type="ARBA" id="ARBA00022670"/>
    </source>
</evidence>
<dbReference type="GO" id="GO:0016485">
    <property type="term" value="P:protein processing"/>
    <property type="evidence" value="ECO:0007669"/>
    <property type="project" value="UniProtKB-UniRule"/>
</dbReference>
<dbReference type="SUPFAM" id="SSF52540">
    <property type="entry name" value="P-loop containing nucleoside triphosphate hydrolases"/>
    <property type="match status" value="1"/>
</dbReference>
<protein>
    <recommendedName>
        <fullName evidence="9">Lon protease homolog 2, peroxisomal</fullName>
        <ecNumber evidence="9">3.4.21.-</ecNumber>
    </recommendedName>
</protein>
<dbReference type="GO" id="GO:0004252">
    <property type="term" value="F:serine-type endopeptidase activity"/>
    <property type="evidence" value="ECO:0007669"/>
    <property type="project" value="UniProtKB-UniRule"/>
</dbReference>
<feature type="domain" description="Lon N-terminal" evidence="13">
    <location>
        <begin position="14"/>
        <end position="303"/>
    </location>
</feature>
<dbReference type="Gene3D" id="3.40.50.300">
    <property type="entry name" value="P-loop containing nucleotide triphosphate hydrolases"/>
    <property type="match status" value="1"/>
</dbReference>
<dbReference type="AlphaFoldDB" id="A0A1V2L8X8"/>
<evidence type="ECO:0000256" key="4">
    <source>
        <dbReference type="ARBA" id="ARBA00022801"/>
    </source>
</evidence>
<keyword evidence="7 9" id="KW-0576">Peroxisome</keyword>
<dbReference type="InterPro" id="IPR004815">
    <property type="entry name" value="Lon_bac/euk-typ"/>
</dbReference>
<reference evidence="15" key="1">
    <citation type="journal article" date="2017" name="Genome Announc.">
        <title>Genome sequences of Cyberlindnera fabianii 65, Pichia kudriavzevii 129, and Saccharomyces cerevisiae 131 isolated from fermented masau fruits in Zimbabwe.</title>
        <authorList>
            <person name="van Rijswijck I.M.H."/>
            <person name="Derks M.F.L."/>
            <person name="Abee T."/>
            <person name="de Ridder D."/>
            <person name="Smid E.J."/>
        </authorList>
    </citation>
    <scope>NUCLEOTIDE SEQUENCE [LARGE SCALE GENOMIC DNA]</scope>
    <source>
        <strain evidence="15">65</strain>
    </source>
</reference>
<dbReference type="Gene3D" id="1.20.5.5270">
    <property type="match status" value="1"/>
</dbReference>
<evidence type="ECO:0000313" key="14">
    <source>
        <dbReference type="EMBL" id="ONH67746.1"/>
    </source>
</evidence>
<dbReference type="CDD" id="cd19500">
    <property type="entry name" value="RecA-like_Lon"/>
    <property type="match status" value="1"/>
</dbReference>
<sequence>MGIPIDQKDTKALLPVYRLAATPVVLLPGILYRVTFTPPDSLAVLQFFKGNKKINNLLLSQIRTRGDEPVRTISDDAIAGGRDLRRLLNGDRGDESAYDWLLLGLIPQEGGRICTISRIVGINHDQKNVVLTFQALTRGEILADGKFDVASGEAPVEVTVRAVSNRVSLPANVLDEQVKLYQEKVTTLFKKIDSFLQDFVVASSIDKSTEPGRRYALTLSPLANALNVQFTGDYKASSQKLKGLIEKFIGKLGDYSNKKTSEDFLKLLDLTIAILPIQKQEFLSKLGISDRLEHFHALVDGMLEMFDVLYKSVDYVDKFYSSASDMEKSKIISNQLKAIKFSLDSLRPKTVTHNAIPRSGGDSSGGQDDENGEMELIRKFLEKVPQDVNPDGAKLLKKDFKRLQRMPQQHSEYQVLRTYFDIVMDLPWGQYVNFNNIDVASASKQLDDDHYGLYHVKKRLLQYLAVLKLQDKADEAAGLTPHGSSNNNEELVIGEDPASASKPLQEPEPPKVKKTSKSPILLFVGPPGVGKTSLAKSIATALGRKFQRISLGGVRDESEIRGHRRTYVGSMPGVIVNALRKAGSMNPLILLDEIDKVSGGPSGAGRVNGDPAAALLEVLDPEQNVNFTDHYLGFPIDLSNVLFLCTANDLSTISAPLMDRTEVIELSGYTLEEKVNIGSKYLLPKQIKLNGLHPGDVIMEEPIWRKVVAEYIREAGVRNLERKVGSICRGKAVEFVENETKYDKNVSEAQLVKYLGLPTHPIAKDLLDKPKFSHEYGVVNGLSYNSDGSGGVLVFELVSIPTLSKNQNSPTLVLTGRLGETLTESIKIGVSFVKSILSRNLVTGVNTSEALTRFNNSELHLHVPMGGVSKDGPSAGITITLSLLSIALQRPVPGTVAMTGEITLRGKVLPIGGISEKLLGASQFGIKTVLVPKLNRKDVIEAFYNDDVKLMELVHNDSADPEKKVKEKLGIDLVYVDTFWDVIRAVWGESAVVAEELAHM</sequence>
<dbReference type="OMA" id="RCMNPVI"/>
<keyword evidence="15" id="KW-1185">Reference proteome</keyword>
<dbReference type="EMBL" id="MPUK01000004">
    <property type="protein sequence ID" value="ONH67746.1"/>
    <property type="molecule type" value="Genomic_DNA"/>
</dbReference>
<dbReference type="NCBIfam" id="TIGR00763">
    <property type="entry name" value="lon"/>
    <property type="match status" value="1"/>
</dbReference>
<keyword evidence="5 9" id="KW-0720">Serine protease</keyword>
<dbReference type="SMART" id="SM00382">
    <property type="entry name" value="AAA"/>
    <property type="match status" value="1"/>
</dbReference>
<dbReference type="InterPro" id="IPR020568">
    <property type="entry name" value="Ribosomal_Su5_D2-typ_SF"/>
</dbReference>
<dbReference type="InterPro" id="IPR008268">
    <property type="entry name" value="Peptidase_S16_AS"/>
</dbReference>
<dbReference type="GO" id="GO:0016558">
    <property type="term" value="P:protein import into peroxisome matrix"/>
    <property type="evidence" value="ECO:0007669"/>
    <property type="project" value="UniProtKB-UniRule"/>
</dbReference>
<evidence type="ECO:0000259" key="12">
    <source>
        <dbReference type="PROSITE" id="PS51786"/>
    </source>
</evidence>
<dbReference type="VEuPathDB" id="FungiDB:BON22_2274"/>
<feature type="short sequence motif" description="Microbody targeting signal" evidence="9">
    <location>
        <begin position="998"/>
        <end position="1000"/>
    </location>
</feature>
<feature type="active site" evidence="9 10">
    <location>
        <position position="917"/>
    </location>
</feature>
<dbReference type="SUPFAM" id="SSF54211">
    <property type="entry name" value="Ribosomal protein S5 domain 2-like"/>
    <property type="match status" value="1"/>
</dbReference>
<comment type="catalytic activity">
    <reaction evidence="8">
        <text>Hydrolysis of proteins in presence of ATP.</text>
        <dbReference type="EC" id="3.4.21.53"/>
    </reaction>
</comment>
<name>A0A1V2L8X8_CYBFA</name>
<evidence type="ECO:0000256" key="7">
    <source>
        <dbReference type="ARBA" id="ARBA00023140"/>
    </source>
</evidence>
<evidence type="ECO:0000256" key="9">
    <source>
        <dbReference type="HAMAP-Rule" id="MF_03121"/>
    </source>
</evidence>
<evidence type="ECO:0000256" key="11">
    <source>
        <dbReference type="RuleBase" id="RU000591"/>
    </source>
</evidence>
<evidence type="ECO:0000256" key="6">
    <source>
        <dbReference type="ARBA" id="ARBA00022840"/>
    </source>
</evidence>
<comment type="function">
    <text evidence="9">ATP-dependent serine protease that mediates the selective degradation of misfolded and unassembled polypeptides in the peroxisomal matrix. Necessary for type 2 peroxisome targeting signal (PTS2)-containing protein processing and facilitates peroxisome matrix protein import.</text>
</comment>
<dbReference type="InterPro" id="IPR003111">
    <property type="entry name" value="Lon_prtase_N"/>
</dbReference>
<dbReference type="Gene3D" id="1.10.8.60">
    <property type="match status" value="1"/>
</dbReference>
<dbReference type="PANTHER" id="PTHR10046">
    <property type="entry name" value="ATP DEPENDENT LON PROTEASE FAMILY MEMBER"/>
    <property type="match status" value="1"/>
</dbReference>
<gene>
    <name evidence="14" type="ORF">BON22_2274</name>
</gene>
<dbReference type="InterPro" id="IPR054594">
    <property type="entry name" value="Lon_lid"/>
</dbReference>
<dbReference type="GO" id="GO:0004176">
    <property type="term" value="F:ATP-dependent peptidase activity"/>
    <property type="evidence" value="ECO:0007669"/>
    <property type="project" value="UniProtKB-UniRule"/>
</dbReference>
<evidence type="ECO:0000256" key="1">
    <source>
        <dbReference type="ARBA" id="ARBA00004253"/>
    </source>
</evidence>
<accession>A0A1V2L8X8</accession>
<dbReference type="Pfam" id="PF00004">
    <property type="entry name" value="AAA"/>
    <property type="match status" value="1"/>
</dbReference>
<dbReference type="HAMAP" id="MF_03121">
    <property type="entry name" value="lonp2_euk"/>
    <property type="match status" value="1"/>
</dbReference>
<feature type="domain" description="Lon proteolytic" evidence="12">
    <location>
        <begin position="773"/>
        <end position="989"/>
    </location>
</feature>
<keyword evidence="3 9" id="KW-0547">Nucleotide-binding</keyword>
<proteinExistence type="inferred from homology"/>
<dbReference type="Gene3D" id="3.30.230.10">
    <property type="match status" value="1"/>
</dbReference>
<feature type="active site" evidence="9 10">
    <location>
        <position position="874"/>
    </location>
</feature>
<dbReference type="PRINTS" id="PR00830">
    <property type="entry name" value="ENDOLAPTASE"/>
</dbReference>
<dbReference type="InterPro" id="IPR027065">
    <property type="entry name" value="Lon_Prtase"/>
</dbReference>
<organism evidence="14 15">
    <name type="scientific">Cyberlindnera fabianii</name>
    <name type="common">Yeast</name>
    <name type="synonym">Hansenula fabianii</name>
    <dbReference type="NCBI Taxonomy" id="36022"/>
    <lineage>
        <taxon>Eukaryota</taxon>
        <taxon>Fungi</taxon>
        <taxon>Dikarya</taxon>
        <taxon>Ascomycota</taxon>
        <taxon>Saccharomycotina</taxon>
        <taxon>Saccharomycetes</taxon>
        <taxon>Phaffomycetales</taxon>
        <taxon>Phaffomycetaceae</taxon>
        <taxon>Cyberlindnera</taxon>
    </lineage>
</organism>
<dbReference type="InterPro" id="IPR003593">
    <property type="entry name" value="AAA+_ATPase"/>
</dbReference>
<dbReference type="Proteomes" id="UP000189513">
    <property type="component" value="Unassembled WGS sequence"/>
</dbReference>
<keyword evidence="6 9" id="KW-0067">ATP-binding</keyword>
<dbReference type="FunFam" id="3.40.50.300:FF:000021">
    <property type="entry name" value="Lon protease homolog"/>
    <property type="match status" value="1"/>
</dbReference>